<dbReference type="CDD" id="cd03784">
    <property type="entry name" value="GT1_Gtf-like"/>
    <property type="match status" value="1"/>
</dbReference>
<feature type="domain" description="Glycosyltransferase family 28 N-terminal" evidence="2">
    <location>
        <begin position="21"/>
        <end position="163"/>
    </location>
</feature>
<evidence type="ECO:0000313" key="6">
    <source>
        <dbReference type="Proteomes" id="UP000663865"/>
    </source>
</evidence>
<protein>
    <recommendedName>
        <fullName evidence="7">Glycosyltransferase family 28 N-terminal domain-containing protein</fullName>
    </recommendedName>
</protein>
<keyword evidence="1" id="KW-0808">Transferase</keyword>
<evidence type="ECO:0008006" key="7">
    <source>
        <dbReference type="Google" id="ProtNLM"/>
    </source>
</evidence>
<dbReference type="Proteomes" id="UP000663838">
    <property type="component" value="Unassembled WGS sequence"/>
</dbReference>
<dbReference type="EMBL" id="CAJOBS010000307">
    <property type="protein sequence ID" value="CAF4548105.1"/>
    <property type="molecule type" value="Genomic_DNA"/>
</dbReference>
<reference evidence="4" key="1">
    <citation type="submission" date="2021-02" db="EMBL/GenBank/DDBJ databases">
        <authorList>
            <person name="Nowell W R."/>
        </authorList>
    </citation>
    <scope>NUCLEOTIDE SEQUENCE</scope>
</reference>
<gene>
    <name evidence="4" type="ORF">KIK155_LOCUS17948</name>
    <name evidence="5" type="ORF">TOA249_LOCUS7007</name>
</gene>
<dbReference type="AlphaFoldDB" id="A0A818JHG2"/>
<evidence type="ECO:0000259" key="2">
    <source>
        <dbReference type="Pfam" id="PF03033"/>
    </source>
</evidence>
<proteinExistence type="predicted"/>
<dbReference type="PANTHER" id="PTHR48050:SF13">
    <property type="entry name" value="STEROL 3-BETA-GLUCOSYLTRANSFERASE UGT80A2"/>
    <property type="match status" value="1"/>
</dbReference>
<organism evidence="4 6">
    <name type="scientific">Rotaria socialis</name>
    <dbReference type="NCBI Taxonomy" id="392032"/>
    <lineage>
        <taxon>Eukaryota</taxon>
        <taxon>Metazoa</taxon>
        <taxon>Spiralia</taxon>
        <taxon>Gnathifera</taxon>
        <taxon>Rotifera</taxon>
        <taxon>Eurotatoria</taxon>
        <taxon>Bdelloidea</taxon>
        <taxon>Philodinida</taxon>
        <taxon>Philodinidae</taxon>
        <taxon>Rotaria</taxon>
    </lineage>
</organism>
<feature type="domain" description="Erythromycin biosynthesis protein CIII-like C-terminal" evidence="3">
    <location>
        <begin position="323"/>
        <end position="425"/>
    </location>
</feature>
<name>A0A818JHG2_9BILA</name>
<dbReference type="GO" id="GO:0016906">
    <property type="term" value="F:sterol 3-beta-glucosyltransferase activity"/>
    <property type="evidence" value="ECO:0007669"/>
    <property type="project" value="UniProtKB-ARBA"/>
</dbReference>
<sequence>MTMASNSSSSSSSRHVPRLNIVMQFVGTRGDIQPLIAYGQMLQNFGHRVRFATHNEHRALVTNNDLKFFPLGGDSQKLMKYMVTCGGIYPTIGAVLNGAIGENNEAISEILKSTWASCIDPDEVTNDGFFADAIIANPPSFGHIHCAEKLRIPLHIVFTMPWSETINFSHPLARSAYRVEESPRRRAESYQSVERFMWTGSHRIVNDFRKNILGLLPLSSEQALHMMNDVPHTYCWSPSLVPKPNDWGPNIDVCGFFFLYDKTDYPVPRSLMDFLDSGDPPLYIGFGSISGHDERKLFRTIIRALNITGKRAVVSDKLIAPDTEVPENIHPCGNCPHDWLFQYVSGVCHHGGAGTTATGLRAGLPTIIVPFFGDQYFWSDIVEKAGAGPPALSARSLHTRHLVDAINFISDANVKARAQEISRKMRDEHGCEAAMRSFHQQLPLDAMQSDLEDTYPACYRIPKYGLKVSWPVAQILLGVESVFLDDLLPCATCEWNPAKSFNLSIPPLYRTPDRVLPYTEDQRKKIIAAFSDVINKVPQK</sequence>
<dbReference type="InterPro" id="IPR002213">
    <property type="entry name" value="UDP_glucos_trans"/>
</dbReference>
<dbReference type="InterPro" id="IPR004276">
    <property type="entry name" value="GlycoTrans_28_N"/>
</dbReference>
<dbReference type="EMBL" id="CAJNYV010003164">
    <property type="protein sequence ID" value="CAF3541014.1"/>
    <property type="molecule type" value="Genomic_DNA"/>
</dbReference>
<dbReference type="InterPro" id="IPR010610">
    <property type="entry name" value="EryCIII-like_C"/>
</dbReference>
<dbReference type="Proteomes" id="UP000663865">
    <property type="component" value="Unassembled WGS sequence"/>
</dbReference>
<evidence type="ECO:0000313" key="5">
    <source>
        <dbReference type="EMBL" id="CAF4548105.1"/>
    </source>
</evidence>
<evidence type="ECO:0000313" key="4">
    <source>
        <dbReference type="EMBL" id="CAF3541014.1"/>
    </source>
</evidence>
<dbReference type="Gene3D" id="3.40.50.2000">
    <property type="entry name" value="Glycogen Phosphorylase B"/>
    <property type="match status" value="2"/>
</dbReference>
<comment type="caution">
    <text evidence="4">The sequence shown here is derived from an EMBL/GenBank/DDBJ whole genome shotgun (WGS) entry which is preliminary data.</text>
</comment>
<dbReference type="GO" id="GO:0005975">
    <property type="term" value="P:carbohydrate metabolic process"/>
    <property type="evidence" value="ECO:0007669"/>
    <property type="project" value="InterPro"/>
</dbReference>
<accession>A0A818JHG2</accession>
<evidence type="ECO:0000259" key="3">
    <source>
        <dbReference type="Pfam" id="PF06722"/>
    </source>
</evidence>
<dbReference type="InterPro" id="IPR050426">
    <property type="entry name" value="Glycosyltransferase_28"/>
</dbReference>
<dbReference type="FunFam" id="3.40.50.2000:FF:000009">
    <property type="entry name" value="Sterol 3-beta-glucosyltransferase UGT80A2"/>
    <property type="match status" value="1"/>
</dbReference>
<dbReference type="Pfam" id="PF03033">
    <property type="entry name" value="Glyco_transf_28"/>
    <property type="match status" value="1"/>
</dbReference>
<evidence type="ECO:0000256" key="1">
    <source>
        <dbReference type="ARBA" id="ARBA00022679"/>
    </source>
</evidence>
<dbReference type="SUPFAM" id="SSF53756">
    <property type="entry name" value="UDP-Glycosyltransferase/glycogen phosphorylase"/>
    <property type="match status" value="1"/>
</dbReference>
<dbReference type="Pfam" id="PF06722">
    <property type="entry name" value="EryCIII-like_C"/>
    <property type="match status" value="1"/>
</dbReference>
<dbReference type="PANTHER" id="PTHR48050">
    <property type="entry name" value="STEROL 3-BETA-GLUCOSYLTRANSFERASE"/>
    <property type="match status" value="1"/>
</dbReference>